<dbReference type="EMBL" id="JACXVP010000001">
    <property type="protein sequence ID" value="KAG5630765.1"/>
    <property type="molecule type" value="Genomic_DNA"/>
</dbReference>
<gene>
    <name evidence="1" type="ORF">H5410_002482</name>
</gene>
<sequence>MYGQGQAPTKIKCFVWLVAKRACMTRGMLVEERCTTSTKSHRSTMVSVLRLIGNNLDDARTYTVTVEFLDRERRR</sequence>
<protein>
    <submittedName>
        <fullName evidence="1">Uncharacterized protein</fullName>
    </submittedName>
</protein>
<comment type="caution">
    <text evidence="1">The sequence shown here is derived from an EMBL/GenBank/DDBJ whole genome shotgun (WGS) entry which is preliminary data.</text>
</comment>
<evidence type="ECO:0000313" key="2">
    <source>
        <dbReference type="Proteomes" id="UP000824120"/>
    </source>
</evidence>
<accession>A0A9J6B1W4</accession>
<evidence type="ECO:0000313" key="1">
    <source>
        <dbReference type="EMBL" id="KAG5630765.1"/>
    </source>
</evidence>
<organism evidence="1 2">
    <name type="scientific">Solanum commersonii</name>
    <name type="common">Commerson's wild potato</name>
    <name type="synonym">Commerson's nightshade</name>
    <dbReference type="NCBI Taxonomy" id="4109"/>
    <lineage>
        <taxon>Eukaryota</taxon>
        <taxon>Viridiplantae</taxon>
        <taxon>Streptophyta</taxon>
        <taxon>Embryophyta</taxon>
        <taxon>Tracheophyta</taxon>
        <taxon>Spermatophyta</taxon>
        <taxon>Magnoliopsida</taxon>
        <taxon>eudicotyledons</taxon>
        <taxon>Gunneridae</taxon>
        <taxon>Pentapetalae</taxon>
        <taxon>asterids</taxon>
        <taxon>lamiids</taxon>
        <taxon>Solanales</taxon>
        <taxon>Solanaceae</taxon>
        <taxon>Solanoideae</taxon>
        <taxon>Solaneae</taxon>
        <taxon>Solanum</taxon>
    </lineage>
</organism>
<proteinExistence type="predicted"/>
<dbReference type="Proteomes" id="UP000824120">
    <property type="component" value="Chromosome 1"/>
</dbReference>
<dbReference type="AlphaFoldDB" id="A0A9J6B1W4"/>
<name>A0A9J6B1W4_SOLCO</name>
<keyword evidence="2" id="KW-1185">Reference proteome</keyword>
<reference evidence="1 2" key="1">
    <citation type="submission" date="2020-09" db="EMBL/GenBank/DDBJ databases">
        <title>De no assembly of potato wild relative species, Solanum commersonii.</title>
        <authorList>
            <person name="Cho K."/>
        </authorList>
    </citation>
    <scope>NUCLEOTIDE SEQUENCE [LARGE SCALE GENOMIC DNA]</scope>
    <source>
        <strain evidence="1">LZ3.2</strain>
        <tissue evidence="1">Leaf</tissue>
    </source>
</reference>